<evidence type="ECO:0000256" key="2">
    <source>
        <dbReference type="ARBA" id="ARBA00007278"/>
    </source>
</evidence>
<evidence type="ECO:0000256" key="1">
    <source>
        <dbReference type="ARBA" id="ARBA00004496"/>
    </source>
</evidence>
<dbReference type="PANTHER" id="PTHR12146:SF0">
    <property type="entry name" value="RIBOSOMAL PROTEIN S10"/>
    <property type="match status" value="1"/>
</dbReference>
<evidence type="ECO:0000313" key="7">
    <source>
        <dbReference type="EMBL" id="BAS01624.1"/>
    </source>
</evidence>
<dbReference type="GO" id="GO:0022627">
    <property type="term" value="C:cytosolic small ribosomal subunit"/>
    <property type="evidence" value="ECO:0007669"/>
    <property type="project" value="TreeGrafter"/>
</dbReference>
<evidence type="ECO:0000259" key="6">
    <source>
        <dbReference type="Pfam" id="PF03501"/>
    </source>
</evidence>
<dbReference type="Gene3D" id="1.10.10.10">
    <property type="entry name" value="Winged helix-like DNA-binding domain superfamily/Winged helix DNA-binding domain"/>
    <property type="match status" value="1"/>
</dbReference>
<dbReference type="Pfam" id="PF03501">
    <property type="entry name" value="S10_plectin"/>
    <property type="match status" value="1"/>
</dbReference>
<protein>
    <submittedName>
        <fullName evidence="7">Ribosomal protein S10</fullName>
    </submittedName>
</protein>
<dbReference type="EMBL" id="AB996600">
    <property type="protein sequence ID" value="BAS01624.1"/>
    <property type="molecule type" value="Genomic_DNA"/>
</dbReference>
<feature type="domain" description="Plectin/eS10 N-terminal" evidence="6">
    <location>
        <begin position="9"/>
        <end position="86"/>
    </location>
</feature>
<dbReference type="AlphaFoldDB" id="A0A0H5BQV8"/>
<dbReference type="InterPro" id="IPR037447">
    <property type="entry name" value="Ribosomal_eS10"/>
</dbReference>
<dbReference type="PANTHER" id="PTHR12146">
    <property type="entry name" value="40S RIBOSOMAL PROTEIN S10"/>
    <property type="match status" value="1"/>
</dbReference>
<evidence type="ECO:0000256" key="4">
    <source>
        <dbReference type="ARBA" id="ARBA00022980"/>
    </source>
</evidence>
<dbReference type="InterPro" id="IPR005326">
    <property type="entry name" value="Plectin_eS10_N"/>
</dbReference>
<evidence type="ECO:0000256" key="5">
    <source>
        <dbReference type="ARBA" id="ARBA00023274"/>
    </source>
</evidence>
<geneLocation type="nucleomorph" evidence="7"/>
<proteinExistence type="inferred from homology"/>
<dbReference type="GO" id="GO:0003723">
    <property type="term" value="F:RNA binding"/>
    <property type="evidence" value="ECO:0007669"/>
    <property type="project" value="TreeGrafter"/>
</dbReference>
<reference evidence="7" key="1">
    <citation type="journal article" date="2015" name="Genome Biol. Evol.">
        <title>Nucleomorph Genome Sequences of Two Chlorarachniophytes, Amorphochlora amoebiformis and Lotharella vacuolata.</title>
        <authorList>
            <person name="Suzuki S."/>
            <person name="Shirato S."/>
            <person name="Hirakawa Y."/>
            <person name="Ishida K."/>
        </authorList>
    </citation>
    <scope>NUCLEOTIDE SEQUENCE</scope>
    <source>
        <strain evidence="7">CCMP240</strain>
    </source>
</reference>
<keyword evidence="4 7" id="KW-0689">Ribosomal protein</keyword>
<keyword evidence="7" id="KW-0542">Nucleomorph</keyword>
<comment type="similarity">
    <text evidence="2">Belongs to the eukaryotic ribosomal protein eS10 family.</text>
</comment>
<gene>
    <name evidence="7" type="primary">rps10</name>
</gene>
<keyword evidence="5" id="KW-0687">Ribonucleoprotein</keyword>
<sequence length="87" mass="10816">MYWIMHLSKRIFIKIIEKLINEGVYIIPKSQIFNAISNTYFNSYQVYKVITSLKTRKLINEIYCWRIYYWTLTRKGYNYIKNYLRII</sequence>
<organism evidence="7">
    <name type="scientific">Lotharella vacuolata</name>
    <dbReference type="NCBI Taxonomy" id="74820"/>
    <lineage>
        <taxon>Eukaryota</taxon>
        <taxon>Sar</taxon>
        <taxon>Rhizaria</taxon>
        <taxon>Cercozoa</taxon>
        <taxon>Chlorarachniophyceae</taxon>
        <taxon>Lotharella</taxon>
    </lineage>
</organism>
<keyword evidence="3" id="KW-0963">Cytoplasm</keyword>
<comment type="subcellular location">
    <subcellularLocation>
        <location evidence="1">Cytoplasm</location>
    </subcellularLocation>
</comment>
<dbReference type="InterPro" id="IPR036388">
    <property type="entry name" value="WH-like_DNA-bd_sf"/>
</dbReference>
<name>A0A0H5BQV8_9EUKA</name>
<accession>A0A0H5BQV8</accession>
<dbReference type="GO" id="GO:0003735">
    <property type="term" value="F:structural constituent of ribosome"/>
    <property type="evidence" value="ECO:0007669"/>
    <property type="project" value="TreeGrafter"/>
</dbReference>
<evidence type="ECO:0000256" key="3">
    <source>
        <dbReference type="ARBA" id="ARBA00022490"/>
    </source>
</evidence>